<name>A0A2T5RGQ4_9FIRM</name>
<reference evidence="1 2" key="1">
    <citation type="submission" date="2018-04" db="EMBL/GenBank/DDBJ databases">
        <title>Subsurface microbial communities from deep shales in Ohio and West Virginia, USA.</title>
        <authorList>
            <person name="Wrighton K."/>
        </authorList>
    </citation>
    <scope>NUCLEOTIDE SEQUENCE [LARGE SCALE GENOMIC DNA]</scope>
    <source>
        <strain evidence="1 2">WC1</strain>
    </source>
</reference>
<organism evidence="1 2">
    <name type="scientific">Halanaerobium saccharolyticum</name>
    <dbReference type="NCBI Taxonomy" id="43595"/>
    <lineage>
        <taxon>Bacteria</taxon>
        <taxon>Bacillati</taxon>
        <taxon>Bacillota</taxon>
        <taxon>Clostridia</taxon>
        <taxon>Halanaerobiales</taxon>
        <taxon>Halanaerobiaceae</taxon>
        <taxon>Halanaerobium</taxon>
    </lineage>
</organism>
<dbReference type="Proteomes" id="UP000244089">
    <property type="component" value="Unassembled WGS sequence"/>
</dbReference>
<comment type="caution">
    <text evidence="1">The sequence shown here is derived from an EMBL/GenBank/DDBJ whole genome shotgun (WGS) entry which is preliminary data.</text>
</comment>
<proteinExistence type="predicted"/>
<dbReference type="AlphaFoldDB" id="A0A2T5RGQ4"/>
<gene>
    <name evidence="1" type="ORF">C8C76_13515</name>
</gene>
<dbReference type="RefSeq" id="WP_181248218.1">
    <property type="nucleotide sequence ID" value="NZ_QAXS01000035.1"/>
</dbReference>
<evidence type="ECO:0000313" key="1">
    <source>
        <dbReference type="EMBL" id="PTV93925.1"/>
    </source>
</evidence>
<evidence type="ECO:0000313" key="2">
    <source>
        <dbReference type="Proteomes" id="UP000244089"/>
    </source>
</evidence>
<accession>A0A2T5RGQ4</accession>
<protein>
    <submittedName>
        <fullName evidence="1">Uncharacterized protein</fullName>
    </submittedName>
</protein>
<sequence length="59" mass="7131">MMKTIDDLMRAPDKKLVEKFYQDVKAYRVWVDSDINWPHKFMLDTELTWLEDKTPVADL</sequence>
<dbReference type="EMBL" id="QAXS01000035">
    <property type="protein sequence ID" value="PTV93925.1"/>
    <property type="molecule type" value="Genomic_DNA"/>
</dbReference>